<dbReference type="SMART" id="SM00066">
    <property type="entry name" value="GAL4"/>
    <property type="match status" value="1"/>
</dbReference>
<dbReference type="InterPro" id="IPR051127">
    <property type="entry name" value="Fungal_SecMet_Regulators"/>
</dbReference>
<dbReference type="VEuPathDB" id="FungiDB:CCM_05746"/>
<dbReference type="PROSITE" id="PS50048">
    <property type="entry name" value="ZN2_CY6_FUNGAL_2"/>
    <property type="match status" value="1"/>
</dbReference>
<accession>A0A2H4S6U9</accession>
<evidence type="ECO:0000256" key="5">
    <source>
        <dbReference type="ARBA" id="ARBA00023242"/>
    </source>
</evidence>
<feature type="transmembrane region" description="Helical" evidence="7">
    <location>
        <begin position="600"/>
        <end position="622"/>
    </location>
</feature>
<keyword evidence="5" id="KW-0539">Nucleus</keyword>
<dbReference type="GO" id="GO:0005634">
    <property type="term" value="C:nucleus"/>
    <property type="evidence" value="ECO:0007669"/>
    <property type="project" value="TreeGrafter"/>
</dbReference>
<dbReference type="PANTHER" id="PTHR47424:SF3">
    <property type="entry name" value="REGULATORY PROTEIN GAL4"/>
    <property type="match status" value="1"/>
</dbReference>
<evidence type="ECO:0000256" key="3">
    <source>
        <dbReference type="ARBA" id="ARBA00023125"/>
    </source>
</evidence>
<dbReference type="VEuPathDB" id="FungiDB:A9K55_003125"/>
<keyword evidence="3" id="KW-0238">DNA-binding</keyword>
<dbReference type="GO" id="GO:0006351">
    <property type="term" value="P:DNA-templated transcription"/>
    <property type="evidence" value="ECO:0007669"/>
    <property type="project" value="InterPro"/>
</dbReference>
<protein>
    <submittedName>
        <fullName evidence="9">C6 transcription</fullName>
    </submittedName>
</protein>
<dbReference type="InterPro" id="IPR007219">
    <property type="entry name" value="XnlR_reg_dom"/>
</dbReference>
<keyword evidence="4" id="KW-0804">Transcription</keyword>
<evidence type="ECO:0000256" key="4">
    <source>
        <dbReference type="ARBA" id="ARBA00023163"/>
    </source>
</evidence>
<dbReference type="CDD" id="cd00067">
    <property type="entry name" value="GAL4"/>
    <property type="match status" value="1"/>
</dbReference>
<dbReference type="PANTHER" id="PTHR47424">
    <property type="entry name" value="REGULATORY PROTEIN GAL4"/>
    <property type="match status" value="1"/>
</dbReference>
<feature type="domain" description="Zn(2)-C6 fungal-type" evidence="8">
    <location>
        <begin position="32"/>
        <end position="62"/>
    </location>
</feature>
<proteinExistence type="predicted"/>
<keyword evidence="7" id="KW-0472">Membrane</keyword>
<dbReference type="Pfam" id="PF00172">
    <property type="entry name" value="Zn_clus"/>
    <property type="match status" value="1"/>
</dbReference>
<dbReference type="Gene3D" id="4.10.240.10">
    <property type="entry name" value="Zn(2)-C6 fungal-type DNA-binding domain"/>
    <property type="match status" value="1"/>
</dbReference>
<dbReference type="PROSITE" id="PS00463">
    <property type="entry name" value="ZN2_CY6_FUNGAL_1"/>
    <property type="match status" value="1"/>
</dbReference>
<dbReference type="EMBL" id="CP023322">
    <property type="protein sequence ID" value="ATY58850.1"/>
    <property type="molecule type" value="Genomic_DNA"/>
</dbReference>
<gene>
    <name evidence="9" type="ORF">A9K55_003125</name>
</gene>
<feature type="region of interest" description="Disordered" evidence="6">
    <location>
        <begin position="193"/>
        <end position="228"/>
    </location>
</feature>
<dbReference type="CDD" id="cd12148">
    <property type="entry name" value="fungal_TF_MHR"/>
    <property type="match status" value="1"/>
</dbReference>
<dbReference type="InterPro" id="IPR001138">
    <property type="entry name" value="Zn2Cys6_DnaBD"/>
</dbReference>
<dbReference type="InterPro" id="IPR036864">
    <property type="entry name" value="Zn2-C6_fun-type_DNA-bd_sf"/>
</dbReference>
<evidence type="ECO:0000313" key="9">
    <source>
        <dbReference type="EMBL" id="ATY58850.1"/>
    </source>
</evidence>
<keyword evidence="7" id="KW-0812">Transmembrane</keyword>
<feature type="region of interest" description="Disordered" evidence="6">
    <location>
        <begin position="1"/>
        <end position="20"/>
    </location>
</feature>
<dbReference type="Proteomes" id="UP000323067">
    <property type="component" value="Chromosome iv"/>
</dbReference>
<name>A0A2H4S6U9_CORMI</name>
<evidence type="ECO:0000256" key="1">
    <source>
        <dbReference type="ARBA" id="ARBA00022723"/>
    </source>
</evidence>
<keyword evidence="7" id="KW-1133">Transmembrane helix</keyword>
<dbReference type="SUPFAM" id="SSF57701">
    <property type="entry name" value="Zn2/Cys6 DNA-binding domain"/>
    <property type="match status" value="1"/>
</dbReference>
<sequence length="732" mass="80907">MFSRPLPNLPARNMADSGAAVTGSKRRRIALACTSCRTRKSRCDGRRPTCSTCSQLGFECQYDAPDSTTNIIVQKDYVSGLEQRLKKVEHLLQRHDDLLTGHLSSCAIRDPYEEEPPGSVLPLREAPGGEGIEIDASVIDSDDSESETEARTDGLAITFVDERAAAYFGESSNIGFVRYLLGSVSSIWGVKQPEGPQFSKGDDPDGRRGTVLSSEHSPLGALPTTPQSLATSSRLPAVVDMEVMMDRFFNTMGLLFPFLHEATFRQTYNAFKASGFNKVRQTWLGELNLIFAIASNINRKQGRTSKQCFEESLIYYRRAMSLCGASSLRSVSLDIVQFLLLQALYLQGTPQAGEAWSVHGLLVRSAVALGLHSDRVGRQLDGVVQEMRIRTWDTIYCLDTVLSATFGRPCAIPPAHMTVRLPQPWPVSENDQIGTLPEVAQVATDFLSISVQLYQIMGLSIEAQYNGNIGTDQSEDEVSMLQTASTLRQKLRRWAETLPSEFSLLPSSSPDLKHSSRMNKLRAITTVRYHSISIFIHRPLLCVTLKYLSKIHGRHDVELPYTTQLAMAEAFECISSAEETIGMAASVFGGGPVEDSNLGVWFFTLYYVFTAALMVCGGMLCARHSHRVNAQTVVAEGRLNLVKAADALENLDNSNPLVKRCVKYIRYLSELRDYRSDSDIADFSTEEPGAFNQLDGDYFMGMVDLLDDHSGLGPYLAAELFDASTFDTLMSM</sequence>
<dbReference type="GO" id="GO:0000981">
    <property type="term" value="F:DNA-binding transcription factor activity, RNA polymerase II-specific"/>
    <property type="evidence" value="ECO:0007669"/>
    <property type="project" value="InterPro"/>
</dbReference>
<organism evidence="9 10">
    <name type="scientific">Cordyceps militaris</name>
    <name type="common">Caterpillar fungus</name>
    <name type="synonym">Clavaria militaris</name>
    <dbReference type="NCBI Taxonomy" id="73501"/>
    <lineage>
        <taxon>Eukaryota</taxon>
        <taxon>Fungi</taxon>
        <taxon>Dikarya</taxon>
        <taxon>Ascomycota</taxon>
        <taxon>Pezizomycotina</taxon>
        <taxon>Sordariomycetes</taxon>
        <taxon>Hypocreomycetidae</taxon>
        <taxon>Hypocreales</taxon>
        <taxon>Cordycipitaceae</taxon>
        <taxon>Cordyceps</taxon>
    </lineage>
</organism>
<evidence type="ECO:0000256" key="2">
    <source>
        <dbReference type="ARBA" id="ARBA00023015"/>
    </source>
</evidence>
<keyword evidence="1" id="KW-0479">Metal-binding</keyword>
<dbReference type="GO" id="GO:0008270">
    <property type="term" value="F:zinc ion binding"/>
    <property type="evidence" value="ECO:0007669"/>
    <property type="project" value="InterPro"/>
</dbReference>
<dbReference type="GO" id="GO:0000978">
    <property type="term" value="F:RNA polymerase II cis-regulatory region sequence-specific DNA binding"/>
    <property type="evidence" value="ECO:0007669"/>
    <property type="project" value="TreeGrafter"/>
</dbReference>
<evidence type="ECO:0000259" key="8">
    <source>
        <dbReference type="PROSITE" id="PS50048"/>
    </source>
</evidence>
<dbReference type="OrthoDB" id="3364175at2759"/>
<reference evidence="9 10" key="1">
    <citation type="journal article" date="2017" name="BMC Genomics">
        <title>Chromosome level assembly and secondary metabolite potential of the parasitic fungus Cordyceps militaris.</title>
        <authorList>
            <person name="Kramer G.J."/>
            <person name="Nodwell J.R."/>
        </authorList>
    </citation>
    <scope>NUCLEOTIDE SEQUENCE [LARGE SCALE GENOMIC DNA]</scope>
    <source>
        <strain evidence="9 10">ATCC 34164</strain>
    </source>
</reference>
<dbReference type="AlphaFoldDB" id="A0A2H4S6U9"/>
<evidence type="ECO:0000256" key="7">
    <source>
        <dbReference type="SAM" id="Phobius"/>
    </source>
</evidence>
<evidence type="ECO:0000313" key="10">
    <source>
        <dbReference type="Proteomes" id="UP000323067"/>
    </source>
</evidence>
<evidence type="ECO:0000256" key="6">
    <source>
        <dbReference type="SAM" id="MobiDB-lite"/>
    </source>
</evidence>
<keyword evidence="2" id="KW-0805">Transcription regulation</keyword>
<dbReference type="Pfam" id="PF04082">
    <property type="entry name" value="Fungal_trans"/>
    <property type="match status" value="1"/>
</dbReference>
<dbReference type="SMART" id="SM00906">
    <property type="entry name" value="Fungal_trans"/>
    <property type="match status" value="1"/>
</dbReference>
<dbReference type="GO" id="GO:0000435">
    <property type="term" value="P:positive regulation of transcription from RNA polymerase II promoter by galactose"/>
    <property type="evidence" value="ECO:0007669"/>
    <property type="project" value="TreeGrafter"/>
</dbReference>